<dbReference type="Gene3D" id="3.30.930.10">
    <property type="entry name" value="Bira Bifunctional Protein, Domain 2"/>
    <property type="match status" value="1"/>
</dbReference>
<name>A0A8S3YHA8_9EUPU</name>
<sequence length="81" mass="9269">MAKQNFSIFVQLLKSRGFINLKHVTRNDKSFFLADYGPPGTLLRRNVLKQWWKVMVLQQSNVFPVESSVFLPSPNLEASAS</sequence>
<dbReference type="EMBL" id="CAJHNH020000049">
    <property type="protein sequence ID" value="CAG5114885.1"/>
    <property type="molecule type" value="Genomic_DNA"/>
</dbReference>
<gene>
    <name evidence="1" type="ORF">CUNI_LOCUS443</name>
</gene>
<evidence type="ECO:0000313" key="2">
    <source>
        <dbReference type="Proteomes" id="UP000678393"/>
    </source>
</evidence>
<comment type="caution">
    <text evidence="1">The sequence shown here is derived from an EMBL/GenBank/DDBJ whole genome shotgun (WGS) entry which is preliminary data.</text>
</comment>
<keyword evidence="2" id="KW-1185">Reference proteome</keyword>
<dbReference type="SUPFAM" id="SSF55681">
    <property type="entry name" value="Class II aaRS and biotin synthetases"/>
    <property type="match status" value="1"/>
</dbReference>
<feature type="non-terminal residue" evidence="1">
    <location>
        <position position="81"/>
    </location>
</feature>
<organism evidence="1 2">
    <name type="scientific">Candidula unifasciata</name>
    <dbReference type="NCBI Taxonomy" id="100452"/>
    <lineage>
        <taxon>Eukaryota</taxon>
        <taxon>Metazoa</taxon>
        <taxon>Spiralia</taxon>
        <taxon>Lophotrochozoa</taxon>
        <taxon>Mollusca</taxon>
        <taxon>Gastropoda</taxon>
        <taxon>Heterobranchia</taxon>
        <taxon>Euthyneura</taxon>
        <taxon>Panpulmonata</taxon>
        <taxon>Eupulmonata</taxon>
        <taxon>Stylommatophora</taxon>
        <taxon>Helicina</taxon>
        <taxon>Helicoidea</taxon>
        <taxon>Geomitridae</taxon>
        <taxon>Candidula</taxon>
    </lineage>
</organism>
<dbReference type="Proteomes" id="UP000678393">
    <property type="component" value="Unassembled WGS sequence"/>
</dbReference>
<dbReference type="AlphaFoldDB" id="A0A8S3YHA8"/>
<evidence type="ECO:0008006" key="3">
    <source>
        <dbReference type="Google" id="ProtNLM"/>
    </source>
</evidence>
<protein>
    <recommendedName>
        <fullName evidence="3">Glycine--tRNA ligase</fullName>
    </recommendedName>
</protein>
<feature type="non-terminal residue" evidence="1">
    <location>
        <position position="1"/>
    </location>
</feature>
<reference evidence="1" key="1">
    <citation type="submission" date="2021-04" db="EMBL/GenBank/DDBJ databases">
        <authorList>
            <consortium name="Molecular Ecology Group"/>
        </authorList>
    </citation>
    <scope>NUCLEOTIDE SEQUENCE</scope>
</reference>
<dbReference type="OrthoDB" id="57698at2759"/>
<proteinExistence type="predicted"/>
<accession>A0A8S3YHA8</accession>
<evidence type="ECO:0000313" key="1">
    <source>
        <dbReference type="EMBL" id="CAG5114885.1"/>
    </source>
</evidence>
<dbReference type="InterPro" id="IPR045864">
    <property type="entry name" value="aa-tRNA-synth_II/BPL/LPL"/>
</dbReference>